<protein>
    <submittedName>
        <fullName evidence="1">Uncharacterized protein</fullName>
    </submittedName>
</protein>
<proteinExistence type="predicted"/>
<name>A0A5M6ITR2_9PROT</name>
<dbReference type="EMBL" id="VWPK01000019">
    <property type="protein sequence ID" value="KAA5611652.1"/>
    <property type="molecule type" value="Genomic_DNA"/>
</dbReference>
<accession>A0A5M6ITR2</accession>
<organism evidence="1 2">
    <name type="scientific">Rhodovastum atsumiense</name>
    <dbReference type="NCBI Taxonomy" id="504468"/>
    <lineage>
        <taxon>Bacteria</taxon>
        <taxon>Pseudomonadati</taxon>
        <taxon>Pseudomonadota</taxon>
        <taxon>Alphaproteobacteria</taxon>
        <taxon>Acetobacterales</taxon>
        <taxon>Acetobacteraceae</taxon>
        <taxon>Rhodovastum</taxon>
    </lineage>
</organism>
<dbReference type="Proteomes" id="UP000325255">
    <property type="component" value="Unassembled WGS sequence"/>
</dbReference>
<reference evidence="1 2" key="1">
    <citation type="submission" date="2019-09" db="EMBL/GenBank/DDBJ databases">
        <title>Genome sequence of Rhodovastum atsumiense, a diverse member of the Acetobacteraceae family of non-sulfur purple photosynthetic bacteria.</title>
        <authorList>
            <person name="Meyer T."/>
            <person name="Kyndt J."/>
        </authorList>
    </citation>
    <scope>NUCLEOTIDE SEQUENCE [LARGE SCALE GENOMIC DNA]</scope>
    <source>
        <strain evidence="1 2">DSM 21279</strain>
    </source>
</reference>
<dbReference type="AlphaFoldDB" id="A0A5M6ITR2"/>
<dbReference type="RefSeq" id="WP_150041426.1">
    <property type="nucleotide sequence ID" value="NZ_OW485606.1"/>
</dbReference>
<keyword evidence="2" id="KW-1185">Reference proteome</keyword>
<sequence>MSTPTDPAEQQAEDDEMVLVEISSSPWFSGFCAAATKSGDANPHPVDSEAWREWQRGQEAAANADWQTIVVPDA</sequence>
<gene>
    <name evidence="1" type="ORF">F1189_13915</name>
</gene>
<evidence type="ECO:0000313" key="1">
    <source>
        <dbReference type="EMBL" id="KAA5611652.1"/>
    </source>
</evidence>
<comment type="caution">
    <text evidence="1">The sequence shown here is derived from an EMBL/GenBank/DDBJ whole genome shotgun (WGS) entry which is preliminary data.</text>
</comment>
<evidence type="ECO:0000313" key="2">
    <source>
        <dbReference type="Proteomes" id="UP000325255"/>
    </source>
</evidence>